<sequence length="153" mass="16114">MTKQIQKGFTLIELMIVIAIVAILVALAVPAYQDYTIRAKVGECINQAAPAKLAVSEYFQSEGNFAGSEAAYGFDTANSESQYCNDLVITPGTGRITVQSTNTGADVDPGAFLTPEDASGAAYNPTSMSGPINWDCTTNGTGALRHLPATCRQ</sequence>
<organism evidence="5 6">
    <name type="scientific">Marinihelvus fidelis</name>
    <dbReference type="NCBI Taxonomy" id="2613842"/>
    <lineage>
        <taxon>Bacteria</taxon>
        <taxon>Pseudomonadati</taxon>
        <taxon>Pseudomonadota</taxon>
        <taxon>Gammaproteobacteria</taxon>
        <taxon>Chromatiales</taxon>
        <taxon>Wenzhouxiangellaceae</taxon>
        <taxon>Marinihelvus</taxon>
    </lineage>
</organism>
<feature type="transmembrane region" description="Helical" evidence="4">
    <location>
        <begin position="12"/>
        <end position="32"/>
    </location>
</feature>
<keyword evidence="4" id="KW-0812">Transmembrane</keyword>
<proteinExistence type="inferred from homology"/>
<gene>
    <name evidence="5" type="ORF">F3N42_14550</name>
</gene>
<dbReference type="PANTHER" id="PTHR30093">
    <property type="entry name" value="GENERAL SECRETION PATHWAY PROTEIN G"/>
    <property type="match status" value="1"/>
</dbReference>
<keyword evidence="4" id="KW-0472">Membrane</keyword>
<accession>A0A5N0T5L6</accession>
<dbReference type="GO" id="GO:0007155">
    <property type="term" value="P:cell adhesion"/>
    <property type="evidence" value="ECO:0007669"/>
    <property type="project" value="InterPro"/>
</dbReference>
<keyword evidence="4" id="KW-1133">Transmembrane helix</keyword>
<evidence type="ECO:0000313" key="6">
    <source>
        <dbReference type="Proteomes" id="UP000325372"/>
    </source>
</evidence>
<dbReference type="Proteomes" id="UP000325372">
    <property type="component" value="Unassembled WGS sequence"/>
</dbReference>
<dbReference type="Pfam" id="PF00114">
    <property type="entry name" value="Pilin"/>
    <property type="match status" value="1"/>
</dbReference>
<evidence type="ECO:0000256" key="4">
    <source>
        <dbReference type="SAM" id="Phobius"/>
    </source>
</evidence>
<dbReference type="InterPro" id="IPR001082">
    <property type="entry name" value="Pilin"/>
</dbReference>
<name>A0A5N0T5L6_9GAMM</name>
<reference evidence="5 6" key="1">
    <citation type="submission" date="2019-09" db="EMBL/GenBank/DDBJ databases">
        <title>Wenzhouxiangella sp. Genome sequencing and assembly.</title>
        <authorList>
            <person name="Zhang R."/>
        </authorList>
    </citation>
    <scope>NUCLEOTIDE SEQUENCE [LARGE SCALE GENOMIC DNA]</scope>
    <source>
        <strain evidence="5 6">W260</strain>
    </source>
</reference>
<dbReference type="SUPFAM" id="SSF54523">
    <property type="entry name" value="Pili subunits"/>
    <property type="match status" value="1"/>
</dbReference>
<dbReference type="PANTHER" id="PTHR30093:SF34">
    <property type="entry name" value="PREPILIN PEPTIDASE-DEPENDENT PROTEIN D"/>
    <property type="match status" value="1"/>
</dbReference>
<protein>
    <submittedName>
        <fullName evidence="5">Prepilin-type N-terminal cleavage/methylation domain-containing protein</fullName>
    </submittedName>
</protein>
<dbReference type="InterPro" id="IPR012902">
    <property type="entry name" value="N_methyl_site"/>
</dbReference>
<comment type="similarity">
    <text evidence="1 3">Belongs to the N-Me-Phe pilin family.</text>
</comment>
<dbReference type="AlphaFoldDB" id="A0A5N0T5L6"/>
<dbReference type="PROSITE" id="PS00409">
    <property type="entry name" value="PROKAR_NTER_METHYL"/>
    <property type="match status" value="1"/>
</dbReference>
<dbReference type="RefSeq" id="WP_150865346.1">
    <property type="nucleotide sequence ID" value="NZ_VYXP01000012.1"/>
</dbReference>
<dbReference type="InterPro" id="IPR045584">
    <property type="entry name" value="Pilin-like"/>
</dbReference>
<dbReference type="Gene3D" id="3.30.700.10">
    <property type="entry name" value="Glycoprotein, Type 4 Pilin"/>
    <property type="match status" value="1"/>
</dbReference>
<dbReference type="GO" id="GO:0009289">
    <property type="term" value="C:pilus"/>
    <property type="evidence" value="ECO:0007669"/>
    <property type="project" value="InterPro"/>
</dbReference>
<keyword evidence="6" id="KW-1185">Reference proteome</keyword>
<comment type="caution">
    <text evidence="5">The sequence shown here is derived from an EMBL/GenBank/DDBJ whole genome shotgun (WGS) entry which is preliminary data.</text>
</comment>
<evidence type="ECO:0000256" key="3">
    <source>
        <dbReference type="RuleBase" id="RU000389"/>
    </source>
</evidence>
<dbReference type="Pfam" id="PF07963">
    <property type="entry name" value="N_methyl"/>
    <property type="match status" value="1"/>
</dbReference>
<evidence type="ECO:0000256" key="1">
    <source>
        <dbReference type="ARBA" id="ARBA00005233"/>
    </source>
</evidence>
<dbReference type="NCBIfam" id="TIGR02532">
    <property type="entry name" value="IV_pilin_GFxxxE"/>
    <property type="match status" value="1"/>
</dbReference>
<dbReference type="EMBL" id="VYXP01000012">
    <property type="protein sequence ID" value="KAA9129754.1"/>
    <property type="molecule type" value="Genomic_DNA"/>
</dbReference>
<keyword evidence="3" id="KW-0281">Fimbrium</keyword>
<keyword evidence="2" id="KW-0488">Methylation</keyword>
<evidence type="ECO:0000256" key="2">
    <source>
        <dbReference type="ARBA" id="ARBA00022481"/>
    </source>
</evidence>
<evidence type="ECO:0000313" key="5">
    <source>
        <dbReference type="EMBL" id="KAA9129754.1"/>
    </source>
</evidence>